<protein>
    <recommendedName>
        <fullName evidence="4">Mos1 transposase HTH domain-containing protein</fullName>
    </recommendedName>
</protein>
<organism evidence="2 3">
    <name type="scientific">Aromia moschata</name>
    <dbReference type="NCBI Taxonomy" id="1265417"/>
    <lineage>
        <taxon>Eukaryota</taxon>
        <taxon>Metazoa</taxon>
        <taxon>Ecdysozoa</taxon>
        <taxon>Arthropoda</taxon>
        <taxon>Hexapoda</taxon>
        <taxon>Insecta</taxon>
        <taxon>Pterygota</taxon>
        <taxon>Neoptera</taxon>
        <taxon>Endopterygota</taxon>
        <taxon>Coleoptera</taxon>
        <taxon>Polyphaga</taxon>
        <taxon>Cucujiformia</taxon>
        <taxon>Chrysomeloidea</taxon>
        <taxon>Cerambycidae</taxon>
        <taxon>Cerambycinae</taxon>
        <taxon>Callichromatini</taxon>
        <taxon>Aromia</taxon>
    </lineage>
</organism>
<evidence type="ECO:0000313" key="2">
    <source>
        <dbReference type="EMBL" id="KAJ8951696.1"/>
    </source>
</evidence>
<keyword evidence="3" id="KW-1185">Reference proteome</keyword>
<proteinExistence type="predicted"/>
<feature type="region of interest" description="Disordered" evidence="1">
    <location>
        <begin position="162"/>
        <end position="181"/>
    </location>
</feature>
<comment type="caution">
    <text evidence="2">The sequence shown here is derived from an EMBL/GenBank/DDBJ whole genome shotgun (WGS) entry which is preliminary data.</text>
</comment>
<evidence type="ECO:0000313" key="3">
    <source>
        <dbReference type="Proteomes" id="UP001162162"/>
    </source>
</evidence>
<dbReference type="Gene3D" id="1.10.10.1450">
    <property type="match status" value="1"/>
</dbReference>
<feature type="region of interest" description="Disordered" evidence="1">
    <location>
        <begin position="53"/>
        <end position="73"/>
    </location>
</feature>
<evidence type="ECO:0008006" key="4">
    <source>
        <dbReference type="Google" id="ProtNLM"/>
    </source>
</evidence>
<accession>A0AAV8YLI7</accession>
<name>A0AAV8YLI7_9CUCU</name>
<dbReference type="AlphaFoldDB" id="A0AAV8YLI7"/>
<dbReference type="InterPro" id="IPR052709">
    <property type="entry name" value="Transposase-MT_Hybrid"/>
</dbReference>
<evidence type="ECO:0000256" key="1">
    <source>
        <dbReference type="SAM" id="MobiDB-lite"/>
    </source>
</evidence>
<dbReference type="Proteomes" id="UP001162162">
    <property type="component" value="Unassembled WGS sequence"/>
</dbReference>
<dbReference type="EMBL" id="JAPWTK010000080">
    <property type="protein sequence ID" value="KAJ8951696.1"/>
    <property type="molecule type" value="Genomic_DNA"/>
</dbReference>
<sequence>MQRSLEQRMAIKFCVEKSAAETIPMLKKAFGIDCLSDRQIFRWHKAFAEGREDVNDENRARRPSTSSSDDNVKRSGEEVYEIFNTKYPDRRISQSTIFIPKSGRKRILDDEQKLDILLDIQDNLHKPTIQVAADNDIFCVYFGKPHSLRRCVAATLSNWMARSEDSNTPPDDLFKTTNSNC</sequence>
<dbReference type="PANTHER" id="PTHR46060:SF1">
    <property type="entry name" value="MARINER MOS1 TRANSPOSASE-LIKE PROTEIN"/>
    <property type="match status" value="1"/>
</dbReference>
<reference evidence="2" key="1">
    <citation type="journal article" date="2023" name="Insect Mol. Biol.">
        <title>Genome sequencing provides insights into the evolution of gene families encoding plant cell wall-degrading enzymes in longhorned beetles.</title>
        <authorList>
            <person name="Shin N.R."/>
            <person name="Okamura Y."/>
            <person name="Kirsch R."/>
            <person name="Pauchet Y."/>
        </authorList>
    </citation>
    <scope>NUCLEOTIDE SEQUENCE</scope>
    <source>
        <strain evidence="2">AMC_N1</strain>
    </source>
</reference>
<gene>
    <name evidence="2" type="ORF">NQ318_012238</name>
</gene>
<dbReference type="PANTHER" id="PTHR46060">
    <property type="entry name" value="MARINER MOS1 TRANSPOSASE-LIKE PROTEIN"/>
    <property type="match status" value="1"/>
</dbReference>